<dbReference type="Pfam" id="PF19063">
    <property type="entry name" value="DUF5759"/>
    <property type="match status" value="1"/>
</dbReference>
<dbReference type="InterPro" id="IPR043977">
    <property type="entry name" value="DUF5759"/>
</dbReference>
<proteinExistence type="predicted"/>
<evidence type="ECO:0000313" key="1">
    <source>
        <dbReference type="EMBL" id="QHS81677.1"/>
    </source>
</evidence>
<accession>A0A6C0APD9</accession>
<dbReference type="EMBL" id="MN740759">
    <property type="protein sequence ID" value="QHS81677.1"/>
    <property type="molecule type" value="Genomic_DNA"/>
</dbReference>
<reference evidence="1" key="1">
    <citation type="journal article" date="2020" name="Nature">
        <title>Giant virus diversity and host interactions through global metagenomics.</title>
        <authorList>
            <person name="Schulz F."/>
            <person name="Roux S."/>
            <person name="Paez-Espino D."/>
            <person name="Jungbluth S."/>
            <person name="Walsh D.A."/>
            <person name="Denef V.J."/>
            <person name="McMahon K.D."/>
            <person name="Konstantinidis K.T."/>
            <person name="Eloe-Fadrosh E.A."/>
            <person name="Kyrpides N.C."/>
            <person name="Woyke T."/>
        </authorList>
    </citation>
    <scope>NUCLEOTIDE SEQUENCE</scope>
    <source>
        <strain evidence="1">GVMAG-S-1101164-72</strain>
    </source>
</reference>
<dbReference type="AlphaFoldDB" id="A0A6C0APD9"/>
<name>A0A6C0APD9_9ZZZZ</name>
<protein>
    <submittedName>
        <fullName evidence="1">Uncharacterized protein</fullName>
    </submittedName>
</protein>
<sequence length="211" mass="24010">MNGQQQTPQLQVSELYIKRQSKDAARLRAYNKILDSIYHRIRVQSQMPNSPCSLLYTIPPFILGLPRIDLEDCVVYLVYQLRQAGFEVRYSFPNLISINWIHHERDYILDQSPIMKAMLESERVAAEKAKTNTAFNKKPKKAKSTNTVQFQNVLRPSDPSAPSVGKLPSTSDYVPPTQFLQTMETPAQKRTNEVVMPNGATSGVLADLWKL</sequence>
<organism evidence="1">
    <name type="scientific">viral metagenome</name>
    <dbReference type="NCBI Taxonomy" id="1070528"/>
    <lineage>
        <taxon>unclassified sequences</taxon>
        <taxon>metagenomes</taxon>
        <taxon>organismal metagenomes</taxon>
    </lineage>
</organism>